<sequence length="239" mass="27330">MDPDLKDMHIFLDRTVDEVYNKLNVFIEELDFAANQDDLKTIFEDCEVSCPAREKSVLQRDLAYLSKMKNMDADLREKRLRGETTGERLKLTDVVPVVGLIMARFHIFECEAITALDMWKPQDAKERASSLALTLPEPPPRAGPISSRQPLGLSGCHDFMNFIAEQVPKEEKGEKGDREEEVERPSLDYNNTLLSPEQSAANSLAFFDDTSEPFMLGHFEEEMDVNEFLLPSRKERERG</sequence>
<evidence type="ECO:0000313" key="2">
    <source>
        <dbReference type="EMBL" id="CAE2306050.1"/>
    </source>
</evidence>
<proteinExistence type="predicted"/>
<dbReference type="AlphaFoldDB" id="A0A7S4NT83"/>
<protein>
    <submittedName>
        <fullName evidence="2">Uncharacterized protein</fullName>
    </submittedName>
</protein>
<name>A0A7S4NT83_9EUKA</name>
<gene>
    <name evidence="2" type="ORF">NAES01612_LOCUS11637</name>
</gene>
<evidence type="ECO:0000256" key="1">
    <source>
        <dbReference type="SAM" id="MobiDB-lite"/>
    </source>
</evidence>
<dbReference type="EMBL" id="HBKR01017599">
    <property type="protein sequence ID" value="CAE2306050.1"/>
    <property type="molecule type" value="Transcribed_RNA"/>
</dbReference>
<organism evidence="2">
    <name type="scientific">Paramoeba aestuarina</name>
    <dbReference type="NCBI Taxonomy" id="180227"/>
    <lineage>
        <taxon>Eukaryota</taxon>
        <taxon>Amoebozoa</taxon>
        <taxon>Discosea</taxon>
        <taxon>Flabellinia</taxon>
        <taxon>Dactylopodida</taxon>
        <taxon>Paramoebidae</taxon>
        <taxon>Paramoeba</taxon>
    </lineage>
</organism>
<accession>A0A7S4NT83</accession>
<feature type="compositionally biased region" description="Basic and acidic residues" evidence="1">
    <location>
        <begin position="167"/>
        <end position="186"/>
    </location>
</feature>
<reference evidence="2" key="1">
    <citation type="submission" date="2021-01" db="EMBL/GenBank/DDBJ databases">
        <authorList>
            <person name="Corre E."/>
            <person name="Pelletier E."/>
            <person name="Niang G."/>
            <person name="Scheremetjew M."/>
            <person name="Finn R."/>
            <person name="Kale V."/>
            <person name="Holt S."/>
            <person name="Cochrane G."/>
            <person name="Meng A."/>
            <person name="Brown T."/>
            <person name="Cohen L."/>
        </authorList>
    </citation>
    <scope>NUCLEOTIDE SEQUENCE</scope>
    <source>
        <strain evidence="2">SoJaBio B1-5/56/2</strain>
    </source>
</reference>
<feature type="region of interest" description="Disordered" evidence="1">
    <location>
        <begin position="166"/>
        <end position="194"/>
    </location>
</feature>